<evidence type="ECO:0000256" key="1">
    <source>
        <dbReference type="ARBA" id="ARBA00022729"/>
    </source>
</evidence>
<dbReference type="NCBIfam" id="TIGR04183">
    <property type="entry name" value="Por_Secre_tail"/>
    <property type="match status" value="1"/>
</dbReference>
<evidence type="ECO:0000256" key="2">
    <source>
        <dbReference type="SAM" id="SignalP"/>
    </source>
</evidence>
<comment type="caution">
    <text evidence="4">The sequence shown here is derived from an EMBL/GenBank/DDBJ whole genome shotgun (WGS) entry which is preliminary data.</text>
</comment>
<dbReference type="AlphaFoldDB" id="A0A2S6IQS3"/>
<sequence length="434" mass="46421">MFKKILTGFLVSFCFVVHAQFWTENSSGFANNLTGLNRFHVVDENVAWAIAYDGVNTINNVQQFSKTDDSGNTWSAGSFDLGDTGLGISDVSGVDGTTAFVAAHPRQAGQQGGIWKTIDAGMTWTQQTGAAFNSATSFPNVVHYFDANNGLAIGDPANGYWEIYSSNDGGATYTRIPSSSLPSPLSNETGFLAQFAYSGNSIWFTTSAGRIVHSADRGVSWSVYQSPLSNFGGTAISGDISFATATRGVIQDNSGNLYRSTDAGANWTTIVLSGTGAPYGGAITYIPNTTSMVSTGGEVSFAGSSYSRDDGVTWINIDTDQHVDNVFFNTTVGYSGSFSNATTGQGVFTYTGNVLSENSIEDRFDVILVHNTIQEQLEITTDQNILSTDIYDLHGRLITTSTSAIINTNQLKSGIYLAQITTDLGKRTSKFIKQ</sequence>
<name>A0A2S6IQS3_9FLAO</name>
<dbReference type="Gene3D" id="2.130.10.10">
    <property type="entry name" value="YVTN repeat-like/Quinoprotein amine dehydrogenase"/>
    <property type="match status" value="2"/>
</dbReference>
<proteinExistence type="predicted"/>
<dbReference type="InterPro" id="IPR026444">
    <property type="entry name" value="Secre_tail"/>
</dbReference>
<keyword evidence="1 2" id="KW-0732">Signal</keyword>
<dbReference type="EMBL" id="PTJE01000001">
    <property type="protein sequence ID" value="PPK96603.1"/>
    <property type="molecule type" value="Genomic_DNA"/>
</dbReference>
<evidence type="ECO:0000259" key="3">
    <source>
        <dbReference type="Pfam" id="PF18962"/>
    </source>
</evidence>
<accession>A0A2S6IQS3</accession>
<gene>
    <name evidence="4" type="ORF">LY01_00426</name>
</gene>
<dbReference type="RefSeq" id="WP_104514152.1">
    <property type="nucleotide sequence ID" value="NZ_MQVW01000027.1"/>
</dbReference>
<dbReference type="SUPFAM" id="SSF110296">
    <property type="entry name" value="Oligoxyloglucan reducing end-specific cellobiohydrolase"/>
    <property type="match status" value="1"/>
</dbReference>
<protein>
    <submittedName>
        <fullName evidence="4">Putative secreted protein (Por secretion system target)</fullName>
    </submittedName>
</protein>
<dbReference type="InterPro" id="IPR015943">
    <property type="entry name" value="WD40/YVTN_repeat-like_dom_sf"/>
</dbReference>
<reference evidence="4 5" key="1">
    <citation type="submission" date="2018-02" db="EMBL/GenBank/DDBJ databases">
        <title>Genomic Encyclopedia of Archaeal and Bacterial Type Strains, Phase II (KMG-II): from individual species to whole genera.</title>
        <authorList>
            <person name="Goeker M."/>
        </authorList>
    </citation>
    <scope>NUCLEOTIDE SEQUENCE [LARGE SCALE GENOMIC DNA]</scope>
    <source>
        <strain evidence="4 5">DSM 16809</strain>
    </source>
</reference>
<evidence type="ECO:0000313" key="4">
    <source>
        <dbReference type="EMBL" id="PPK96603.1"/>
    </source>
</evidence>
<dbReference type="Pfam" id="PF18962">
    <property type="entry name" value="Por_Secre_tail"/>
    <property type="match status" value="1"/>
</dbReference>
<keyword evidence="5" id="KW-1185">Reference proteome</keyword>
<feature type="domain" description="Secretion system C-terminal sorting" evidence="3">
    <location>
        <begin position="374"/>
        <end position="432"/>
    </location>
</feature>
<feature type="chain" id="PRO_5015683402" evidence="2">
    <location>
        <begin position="20"/>
        <end position="434"/>
    </location>
</feature>
<organism evidence="4 5">
    <name type="scientific">Nonlabens xylanidelens</name>
    <dbReference type="NCBI Taxonomy" id="191564"/>
    <lineage>
        <taxon>Bacteria</taxon>
        <taxon>Pseudomonadati</taxon>
        <taxon>Bacteroidota</taxon>
        <taxon>Flavobacteriia</taxon>
        <taxon>Flavobacteriales</taxon>
        <taxon>Flavobacteriaceae</taxon>
        <taxon>Nonlabens</taxon>
    </lineage>
</organism>
<dbReference type="OrthoDB" id="610388at2"/>
<evidence type="ECO:0000313" key="5">
    <source>
        <dbReference type="Proteomes" id="UP000239002"/>
    </source>
</evidence>
<feature type="signal peptide" evidence="2">
    <location>
        <begin position="1"/>
        <end position="19"/>
    </location>
</feature>
<dbReference type="Proteomes" id="UP000239002">
    <property type="component" value="Unassembled WGS sequence"/>
</dbReference>